<protein>
    <submittedName>
        <fullName evidence="1">Uncharacterized protein</fullName>
    </submittedName>
</protein>
<evidence type="ECO:0000313" key="1">
    <source>
        <dbReference type="EMBL" id="GAI27328.1"/>
    </source>
</evidence>
<name>X1M7P4_9ZZZZ</name>
<accession>X1M7P4</accession>
<dbReference type="EMBL" id="BARV01023079">
    <property type="protein sequence ID" value="GAI27328.1"/>
    <property type="molecule type" value="Genomic_DNA"/>
</dbReference>
<sequence length="40" mass="4971">MDRNRKMEITYDRDQKVEDVQRISDILNQKKKKKGEKNKY</sequence>
<organism evidence="1">
    <name type="scientific">marine sediment metagenome</name>
    <dbReference type="NCBI Taxonomy" id="412755"/>
    <lineage>
        <taxon>unclassified sequences</taxon>
        <taxon>metagenomes</taxon>
        <taxon>ecological metagenomes</taxon>
    </lineage>
</organism>
<reference evidence="1" key="1">
    <citation type="journal article" date="2014" name="Front. Microbiol.">
        <title>High frequency of phylogenetically diverse reductive dehalogenase-homologous genes in deep subseafloor sedimentary metagenomes.</title>
        <authorList>
            <person name="Kawai M."/>
            <person name="Futagami T."/>
            <person name="Toyoda A."/>
            <person name="Takaki Y."/>
            <person name="Nishi S."/>
            <person name="Hori S."/>
            <person name="Arai W."/>
            <person name="Tsubouchi T."/>
            <person name="Morono Y."/>
            <person name="Uchiyama I."/>
            <person name="Ito T."/>
            <person name="Fujiyama A."/>
            <person name="Inagaki F."/>
            <person name="Takami H."/>
        </authorList>
    </citation>
    <scope>NUCLEOTIDE SEQUENCE</scope>
    <source>
        <strain evidence="1">Expedition CK06-06</strain>
    </source>
</reference>
<gene>
    <name evidence="1" type="ORF">S06H3_37922</name>
</gene>
<dbReference type="AlphaFoldDB" id="X1M7P4"/>
<comment type="caution">
    <text evidence="1">The sequence shown here is derived from an EMBL/GenBank/DDBJ whole genome shotgun (WGS) entry which is preliminary data.</text>
</comment>
<proteinExistence type="predicted"/>